<dbReference type="InterPro" id="IPR011051">
    <property type="entry name" value="RmlC_Cupin_sf"/>
</dbReference>
<dbReference type="Gene3D" id="2.60.120.10">
    <property type="entry name" value="Jelly Rolls"/>
    <property type="match status" value="1"/>
</dbReference>
<dbReference type="OrthoDB" id="745435at2"/>
<dbReference type="Pfam" id="PF12833">
    <property type="entry name" value="HTH_18"/>
    <property type="match status" value="1"/>
</dbReference>
<dbReference type="InterPro" id="IPR018060">
    <property type="entry name" value="HTH_AraC"/>
</dbReference>
<dbReference type="InterPro" id="IPR009057">
    <property type="entry name" value="Homeodomain-like_sf"/>
</dbReference>
<dbReference type="InterPro" id="IPR014710">
    <property type="entry name" value="RmlC-like_jellyroll"/>
</dbReference>
<keyword evidence="6" id="KW-1185">Reference proteome</keyword>
<dbReference type="SMART" id="SM00342">
    <property type="entry name" value="HTH_ARAC"/>
    <property type="match status" value="1"/>
</dbReference>
<feature type="domain" description="HTH araC/xylS-type" evidence="4">
    <location>
        <begin position="187"/>
        <end position="285"/>
    </location>
</feature>
<proteinExistence type="predicted"/>
<dbReference type="SUPFAM" id="SSF51182">
    <property type="entry name" value="RmlC-like cupins"/>
    <property type="match status" value="1"/>
</dbReference>
<evidence type="ECO:0000313" key="6">
    <source>
        <dbReference type="Proteomes" id="UP000316778"/>
    </source>
</evidence>
<dbReference type="PROSITE" id="PS00041">
    <property type="entry name" value="HTH_ARAC_FAMILY_1"/>
    <property type="match status" value="1"/>
</dbReference>
<keyword evidence="1" id="KW-0805">Transcription regulation</keyword>
<evidence type="ECO:0000259" key="4">
    <source>
        <dbReference type="PROSITE" id="PS01124"/>
    </source>
</evidence>
<accession>A0A562SZA2</accession>
<dbReference type="GO" id="GO:0043565">
    <property type="term" value="F:sequence-specific DNA binding"/>
    <property type="evidence" value="ECO:0007669"/>
    <property type="project" value="InterPro"/>
</dbReference>
<keyword evidence="2 5" id="KW-0238">DNA-binding</keyword>
<dbReference type="SUPFAM" id="SSF46689">
    <property type="entry name" value="Homeodomain-like"/>
    <property type="match status" value="2"/>
</dbReference>
<dbReference type="PANTHER" id="PTHR43280">
    <property type="entry name" value="ARAC-FAMILY TRANSCRIPTIONAL REGULATOR"/>
    <property type="match status" value="1"/>
</dbReference>
<dbReference type="PROSITE" id="PS01124">
    <property type="entry name" value="HTH_ARAC_FAMILY_2"/>
    <property type="match status" value="1"/>
</dbReference>
<dbReference type="RefSeq" id="WP_145716562.1">
    <property type="nucleotide sequence ID" value="NZ_BAAAFY010000004.1"/>
</dbReference>
<gene>
    <name evidence="5" type="ORF">LX66_3879</name>
</gene>
<dbReference type="Gene3D" id="1.10.10.60">
    <property type="entry name" value="Homeodomain-like"/>
    <property type="match status" value="2"/>
</dbReference>
<evidence type="ECO:0000256" key="1">
    <source>
        <dbReference type="ARBA" id="ARBA00023015"/>
    </source>
</evidence>
<dbReference type="PANTHER" id="PTHR43280:SF27">
    <property type="entry name" value="TRANSCRIPTIONAL REGULATOR MTLR"/>
    <property type="match status" value="1"/>
</dbReference>
<dbReference type="EMBL" id="VLLG01000004">
    <property type="protein sequence ID" value="TWI86617.1"/>
    <property type="molecule type" value="Genomic_DNA"/>
</dbReference>
<dbReference type="InterPro" id="IPR013096">
    <property type="entry name" value="Cupin_2"/>
</dbReference>
<protein>
    <submittedName>
        <fullName evidence="5">AraC-like DNA-binding protein</fullName>
    </submittedName>
</protein>
<name>A0A562SZA2_CHIJA</name>
<comment type="caution">
    <text evidence="5">The sequence shown here is derived from an EMBL/GenBank/DDBJ whole genome shotgun (WGS) entry which is preliminary data.</text>
</comment>
<keyword evidence="3" id="KW-0804">Transcription</keyword>
<dbReference type="Proteomes" id="UP000316778">
    <property type="component" value="Unassembled WGS sequence"/>
</dbReference>
<dbReference type="InterPro" id="IPR018062">
    <property type="entry name" value="HTH_AraC-typ_CS"/>
</dbReference>
<sequence>MKPILRKVSVHGGHSFSVREDILPYLYNHWHYHPEAELTLIRKGRGTRLVGDHMERFADGDLVLLGPNLPHMWRNDADYFQPGSQLHVEAVAIHFHENYWGDAFLQLPEMEPVRLLLQQARRGIRISGSAAKRLSRQMEQMLQASGPQKITGLIALLTAIAATTEKSLLSSLGFVQEYSLQRTDKINEIYHYTFNNFTSPIQIATVAQAVHISPHSFCRYFKTRTSKTYSRFLSELRIGYACRLILENEISIAQVCYSSGFNNLANFNRQFKAITGKTPLQYFKEYAGQTAVLSAWQALP</sequence>
<reference evidence="5 6" key="1">
    <citation type="journal article" date="2013" name="Stand. Genomic Sci.">
        <title>Genomic Encyclopedia of Type Strains, Phase I: The one thousand microbial genomes (KMG-I) project.</title>
        <authorList>
            <person name="Kyrpides N.C."/>
            <person name="Woyke T."/>
            <person name="Eisen J.A."/>
            <person name="Garrity G."/>
            <person name="Lilburn T.G."/>
            <person name="Beck B.J."/>
            <person name="Whitman W.B."/>
            <person name="Hugenholtz P."/>
            <person name="Klenk H.P."/>
        </authorList>
    </citation>
    <scope>NUCLEOTIDE SEQUENCE [LARGE SCALE GENOMIC DNA]</scope>
    <source>
        <strain evidence="5 6">DSM 13484</strain>
    </source>
</reference>
<dbReference type="CDD" id="cd06976">
    <property type="entry name" value="cupin_MtlR-like_N"/>
    <property type="match status" value="1"/>
</dbReference>
<organism evidence="5 6">
    <name type="scientific">Chitinophaga japonensis</name>
    <name type="common">Flexibacter japonensis</name>
    <dbReference type="NCBI Taxonomy" id="104662"/>
    <lineage>
        <taxon>Bacteria</taxon>
        <taxon>Pseudomonadati</taxon>
        <taxon>Bacteroidota</taxon>
        <taxon>Chitinophagia</taxon>
        <taxon>Chitinophagales</taxon>
        <taxon>Chitinophagaceae</taxon>
        <taxon>Chitinophaga</taxon>
    </lineage>
</organism>
<evidence type="ECO:0000256" key="2">
    <source>
        <dbReference type="ARBA" id="ARBA00023125"/>
    </source>
</evidence>
<dbReference type="AlphaFoldDB" id="A0A562SZA2"/>
<evidence type="ECO:0000256" key="3">
    <source>
        <dbReference type="ARBA" id="ARBA00023163"/>
    </source>
</evidence>
<dbReference type="Pfam" id="PF07883">
    <property type="entry name" value="Cupin_2"/>
    <property type="match status" value="1"/>
</dbReference>
<dbReference type="GO" id="GO:0003700">
    <property type="term" value="F:DNA-binding transcription factor activity"/>
    <property type="evidence" value="ECO:0007669"/>
    <property type="project" value="InterPro"/>
</dbReference>
<evidence type="ECO:0000313" key="5">
    <source>
        <dbReference type="EMBL" id="TWI86617.1"/>
    </source>
</evidence>